<dbReference type="KEGG" id="pbp:STSP1_00932"/>
<dbReference type="AlphaFoldDB" id="A0A1W6LLA0"/>
<dbReference type="NCBIfam" id="TIGR02595">
    <property type="entry name" value="PEP_CTERM"/>
    <property type="match status" value="1"/>
</dbReference>
<dbReference type="EMBL" id="CP021023">
    <property type="protein sequence ID" value="ARN56549.1"/>
    <property type="molecule type" value="Genomic_DNA"/>
</dbReference>
<name>A0A1W6LLA0_9BACT</name>
<evidence type="ECO:0000313" key="3">
    <source>
        <dbReference type="Proteomes" id="UP000193334"/>
    </source>
</evidence>
<dbReference type="Proteomes" id="UP000193334">
    <property type="component" value="Chromosome"/>
</dbReference>
<sequence length="269" mass="28851" precursor="true">MKSIMFKVWSLVFAAACSVSFAAYQQIDLDQFANGQELTNQISGITFSADNTGGGPDSVAIFDTTLTDTADPDLEGPPNTNWQGGNLSDPQTGVGNIIIIQENTTGYDPPGDTIFDTPDDEGGGGSIFIDYGSTLMKGFKFAFADSEEYSSGDSVCVGISFYRDSFDETDLVAKVPLADYLEAGNYFKTTYNSDGSIEFEDHYANDFEITSGDLEAAFQGVADGTFNKIKICLDNSSGGFGLLEYEQVPEPLTLALLGGGFILARKRRA</sequence>
<organism evidence="2 3">
    <name type="scientific">Sedimentisphaera salicampi</name>
    <dbReference type="NCBI Taxonomy" id="1941349"/>
    <lineage>
        <taxon>Bacteria</taxon>
        <taxon>Pseudomonadati</taxon>
        <taxon>Planctomycetota</taxon>
        <taxon>Phycisphaerae</taxon>
        <taxon>Sedimentisphaerales</taxon>
        <taxon>Sedimentisphaeraceae</taxon>
        <taxon>Sedimentisphaera</taxon>
    </lineage>
</organism>
<keyword evidence="3" id="KW-1185">Reference proteome</keyword>
<evidence type="ECO:0000313" key="2">
    <source>
        <dbReference type="EMBL" id="ARN56549.1"/>
    </source>
</evidence>
<gene>
    <name evidence="2" type="ORF">STSP1_00932</name>
</gene>
<protein>
    <submittedName>
        <fullName evidence="2">Uncharacterized protein</fullName>
    </submittedName>
</protein>
<accession>A0A1W6LLA0</accession>
<dbReference type="RefSeq" id="WP_085755239.1">
    <property type="nucleotide sequence ID" value="NZ_CP021023.1"/>
</dbReference>
<keyword evidence="1" id="KW-0732">Signal</keyword>
<evidence type="ECO:0000256" key="1">
    <source>
        <dbReference type="SAM" id="SignalP"/>
    </source>
</evidence>
<reference evidence="3" key="1">
    <citation type="submission" date="2017-04" db="EMBL/GenBank/DDBJ databases">
        <title>Comparative genomics and description of representatives of a novel lineage of planctomycetes thriving in anoxic sediments.</title>
        <authorList>
            <person name="Spring S."/>
            <person name="Bunk B."/>
            <person name="Sproer C."/>
        </authorList>
    </citation>
    <scope>NUCLEOTIDE SEQUENCE [LARGE SCALE GENOMIC DNA]</scope>
    <source>
        <strain evidence="3">ST-PulAB-D4</strain>
    </source>
</reference>
<feature type="signal peptide" evidence="1">
    <location>
        <begin position="1"/>
        <end position="22"/>
    </location>
</feature>
<dbReference type="InterPro" id="IPR013424">
    <property type="entry name" value="Ice-binding_C"/>
</dbReference>
<feature type="chain" id="PRO_5012099876" evidence="1">
    <location>
        <begin position="23"/>
        <end position="269"/>
    </location>
</feature>
<proteinExistence type="predicted"/>